<dbReference type="GO" id="GO:0048364">
    <property type="term" value="P:root development"/>
    <property type="evidence" value="ECO:0007669"/>
    <property type="project" value="InterPro"/>
</dbReference>
<sequence length="135" mass="15252">MLLQLPHAQQALDQEQQRKWVEQLLDGSLMLLDVCGTAKDALLQTKESTQELRSILRRRQGVEGLARTNLAALPSAKMGQRLNRNRADGNTKQVENVQNELQNSEMCILDLDDGLESLFRRLIKARVTVLNSLNC</sequence>
<dbReference type="GO" id="GO:0003743">
    <property type="term" value="F:translation initiation factor activity"/>
    <property type="evidence" value="ECO:0007669"/>
    <property type="project" value="UniProtKB-KW"/>
</dbReference>
<proteinExistence type="predicted"/>
<dbReference type="Pfam" id="PF03087">
    <property type="entry name" value="BPS1"/>
    <property type="match status" value="2"/>
</dbReference>
<comment type="caution">
    <text evidence="1">The sequence shown here is derived from an EMBL/GenBank/DDBJ whole genome shotgun (WGS) entry which is preliminary data.</text>
</comment>
<keyword evidence="1" id="KW-0648">Protein biosynthesis</keyword>
<gene>
    <name evidence="1" type="ORF">F3Y22_tig00112400pilonHSYRG00020</name>
</gene>
<dbReference type="AlphaFoldDB" id="A0A6A2Y4W3"/>
<organism evidence="1 2">
    <name type="scientific">Hibiscus syriacus</name>
    <name type="common">Rose of Sharon</name>
    <dbReference type="NCBI Taxonomy" id="106335"/>
    <lineage>
        <taxon>Eukaryota</taxon>
        <taxon>Viridiplantae</taxon>
        <taxon>Streptophyta</taxon>
        <taxon>Embryophyta</taxon>
        <taxon>Tracheophyta</taxon>
        <taxon>Spermatophyta</taxon>
        <taxon>Magnoliopsida</taxon>
        <taxon>eudicotyledons</taxon>
        <taxon>Gunneridae</taxon>
        <taxon>Pentapetalae</taxon>
        <taxon>rosids</taxon>
        <taxon>malvids</taxon>
        <taxon>Malvales</taxon>
        <taxon>Malvaceae</taxon>
        <taxon>Malvoideae</taxon>
        <taxon>Hibiscus</taxon>
    </lineage>
</organism>
<name>A0A6A2Y4W3_HIBSY</name>
<dbReference type="EMBL" id="VEPZ02001571">
    <property type="protein sequence ID" value="KAE8667549.1"/>
    <property type="molecule type" value="Genomic_DNA"/>
</dbReference>
<dbReference type="InterPro" id="IPR004320">
    <property type="entry name" value="BPS1_pln"/>
</dbReference>
<dbReference type="GO" id="GO:0048367">
    <property type="term" value="P:shoot system development"/>
    <property type="evidence" value="ECO:0007669"/>
    <property type="project" value="InterPro"/>
</dbReference>
<keyword evidence="1" id="KW-0396">Initiation factor</keyword>
<protein>
    <submittedName>
        <fullName evidence="1">Eukaryotic translation initiation factor 3 subunit A</fullName>
    </submittedName>
</protein>
<dbReference type="Proteomes" id="UP000436088">
    <property type="component" value="Unassembled WGS sequence"/>
</dbReference>
<evidence type="ECO:0000313" key="1">
    <source>
        <dbReference type="EMBL" id="KAE8667549.1"/>
    </source>
</evidence>
<evidence type="ECO:0000313" key="2">
    <source>
        <dbReference type="Proteomes" id="UP000436088"/>
    </source>
</evidence>
<accession>A0A6A2Y4W3</accession>
<reference evidence="1" key="1">
    <citation type="submission" date="2019-09" db="EMBL/GenBank/DDBJ databases">
        <title>Draft genome information of white flower Hibiscus syriacus.</title>
        <authorList>
            <person name="Kim Y.-M."/>
        </authorList>
    </citation>
    <scope>NUCLEOTIDE SEQUENCE [LARGE SCALE GENOMIC DNA]</scope>
    <source>
        <strain evidence="1">YM2019G1</strain>
    </source>
</reference>
<dbReference type="PANTHER" id="PTHR33070:SF120">
    <property type="entry name" value="EXPRESSED PROTEIN"/>
    <property type="match status" value="1"/>
</dbReference>
<keyword evidence="2" id="KW-1185">Reference proteome</keyword>
<dbReference type="PANTHER" id="PTHR33070">
    <property type="entry name" value="OS06G0725500 PROTEIN"/>
    <property type="match status" value="1"/>
</dbReference>